<evidence type="ECO:0000313" key="2">
    <source>
        <dbReference type="EMBL" id="PFG74784.1"/>
    </source>
</evidence>
<dbReference type="AlphaFoldDB" id="A0A2A9HFK8"/>
<protein>
    <submittedName>
        <fullName evidence="2">Enamine deaminase RidA (YjgF/YER057c/UK114 family)</fullName>
    </submittedName>
</protein>
<sequence length="154" mass="15894">MTPEERLAALGLELPPPFAPPANFVAAVQAGGLLFLSGHGPTGAGGRLLMTGRVGADLTLEQGYEAARLTALALLGSLKGAIGDLGRVERVVKLLGMVRCTPDFGNTPAVINGASDLLVAVFGESGRHARSAVGMYELPFGMPVEIEMVVALRD</sequence>
<gene>
    <name evidence="2" type="ORF">A9A59_2025</name>
</gene>
<feature type="domain" description="Endoribonuclease L-PSP/chorismate mutase-like" evidence="1">
    <location>
        <begin position="4"/>
        <end position="132"/>
    </location>
</feature>
<dbReference type="CDD" id="cd02199">
    <property type="entry name" value="YjgF_YER057c_UK114_like_1"/>
    <property type="match status" value="1"/>
</dbReference>
<dbReference type="SUPFAM" id="SSF55298">
    <property type="entry name" value="YjgF-like"/>
    <property type="match status" value="1"/>
</dbReference>
<dbReference type="Gene3D" id="3.30.1330.40">
    <property type="entry name" value="RutC-like"/>
    <property type="match status" value="1"/>
</dbReference>
<reference evidence="2 3" key="1">
    <citation type="submission" date="2017-09" db="EMBL/GenBank/DDBJ databases">
        <title>Sequencing the genomes of two abundant thermophiles in Great Basin hot springs: Thermocrinis jamiesonii and novel Chloroflexi Thermoflexus hugenholtzii.</title>
        <authorList>
            <person name="Hedlund B."/>
        </authorList>
    </citation>
    <scope>NUCLEOTIDE SEQUENCE [LARGE SCALE GENOMIC DNA]</scope>
    <source>
        <strain evidence="2 3">G233</strain>
    </source>
</reference>
<name>A0A2A9HFK8_TEPT2</name>
<dbReference type="RefSeq" id="WP_098504141.1">
    <property type="nucleotide sequence ID" value="NZ_PDJQ01000001.1"/>
</dbReference>
<dbReference type="Proteomes" id="UP000223071">
    <property type="component" value="Unassembled WGS sequence"/>
</dbReference>
<dbReference type="EMBL" id="PDJQ01000001">
    <property type="protein sequence ID" value="PFG74784.1"/>
    <property type="molecule type" value="Genomic_DNA"/>
</dbReference>
<proteinExistence type="predicted"/>
<dbReference type="InterPro" id="IPR035959">
    <property type="entry name" value="RutC-like_sf"/>
</dbReference>
<comment type="caution">
    <text evidence="2">The sequence shown here is derived from an EMBL/GenBank/DDBJ whole genome shotgun (WGS) entry which is preliminary data.</text>
</comment>
<dbReference type="Pfam" id="PF14588">
    <property type="entry name" value="YjgF_endoribonc"/>
    <property type="match status" value="1"/>
</dbReference>
<dbReference type="PANTHER" id="PTHR43760:SF1">
    <property type="entry name" value="ENDORIBONUCLEASE L-PSP_CHORISMATE MUTASE-LIKE DOMAIN-CONTAINING PROTEIN"/>
    <property type="match status" value="1"/>
</dbReference>
<dbReference type="PANTHER" id="PTHR43760">
    <property type="entry name" value="ENDORIBONUCLEASE-RELATED"/>
    <property type="match status" value="1"/>
</dbReference>
<evidence type="ECO:0000259" key="1">
    <source>
        <dbReference type="Pfam" id="PF14588"/>
    </source>
</evidence>
<accession>A0A2A9HFK8</accession>
<dbReference type="InterPro" id="IPR013813">
    <property type="entry name" value="Endoribo_LPSP/chorism_mut-like"/>
</dbReference>
<evidence type="ECO:0000313" key="3">
    <source>
        <dbReference type="Proteomes" id="UP000223071"/>
    </source>
</evidence>
<organism evidence="2 3">
    <name type="scientific">Tepidiforma thermophila (strain KCTC 52669 / CGMCC 1.13589 / G233)</name>
    <dbReference type="NCBI Taxonomy" id="2761530"/>
    <lineage>
        <taxon>Bacteria</taxon>
        <taxon>Bacillati</taxon>
        <taxon>Chloroflexota</taxon>
        <taxon>Tepidiformia</taxon>
        <taxon>Tepidiformales</taxon>
        <taxon>Tepidiformaceae</taxon>
        <taxon>Tepidiforma</taxon>
    </lineage>
</organism>
<keyword evidence="3" id="KW-1185">Reference proteome</keyword>